<evidence type="ECO:0000256" key="2">
    <source>
        <dbReference type="ARBA" id="ARBA00022525"/>
    </source>
</evidence>
<dbReference type="InterPro" id="IPR008160">
    <property type="entry name" value="Collagen"/>
</dbReference>
<dbReference type="InterPro" id="IPR050392">
    <property type="entry name" value="Collagen/C1q_domain"/>
</dbReference>
<reference evidence="7" key="1">
    <citation type="journal article" date="2023" name="G3 (Bethesda)">
        <title>A reference genome for the long-term kleptoplast-retaining sea slug Elysia crispata morphotype clarki.</title>
        <authorList>
            <person name="Eastman K.E."/>
            <person name="Pendleton A.L."/>
            <person name="Shaikh M.A."/>
            <person name="Suttiyut T."/>
            <person name="Ogas R."/>
            <person name="Tomko P."/>
            <person name="Gavelis G."/>
            <person name="Widhalm J.R."/>
            <person name="Wisecaver J.H."/>
        </authorList>
    </citation>
    <scope>NUCLEOTIDE SEQUENCE</scope>
    <source>
        <strain evidence="7">ECLA1</strain>
    </source>
</reference>
<feature type="domain" description="C1q" evidence="6">
    <location>
        <begin position="154"/>
        <end position="284"/>
    </location>
</feature>
<feature type="compositionally biased region" description="Low complexity" evidence="4">
    <location>
        <begin position="136"/>
        <end position="149"/>
    </location>
</feature>
<dbReference type="PROSITE" id="PS50871">
    <property type="entry name" value="C1Q"/>
    <property type="match status" value="1"/>
</dbReference>
<feature type="region of interest" description="Disordered" evidence="4">
    <location>
        <begin position="75"/>
        <end position="154"/>
    </location>
</feature>
<dbReference type="InterPro" id="IPR001073">
    <property type="entry name" value="C1q_dom"/>
</dbReference>
<dbReference type="PANTHER" id="PTHR15427">
    <property type="entry name" value="EMILIN ELASTIN MICROFIBRIL INTERFACE-LOCATED PROTEIN ELASTIN MICROFIBRIL INTERFACER"/>
    <property type="match status" value="1"/>
</dbReference>
<keyword evidence="3 5" id="KW-0732">Signal</keyword>
<name>A0AAE1AWH5_9GAST</name>
<evidence type="ECO:0000256" key="4">
    <source>
        <dbReference type="SAM" id="MobiDB-lite"/>
    </source>
</evidence>
<dbReference type="PANTHER" id="PTHR15427:SF33">
    <property type="entry name" value="COLLAGEN IV NC1 DOMAIN-CONTAINING PROTEIN"/>
    <property type="match status" value="1"/>
</dbReference>
<keyword evidence="2" id="KW-0964">Secreted</keyword>
<organism evidence="7 8">
    <name type="scientific">Elysia crispata</name>
    <name type="common">lettuce slug</name>
    <dbReference type="NCBI Taxonomy" id="231223"/>
    <lineage>
        <taxon>Eukaryota</taxon>
        <taxon>Metazoa</taxon>
        <taxon>Spiralia</taxon>
        <taxon>Lophotrochozoa</taxon>
        <taxon>Mollusca</taxon>
        <taxon>Gastropoda</taxon>
        <taxon>Heterobranchia</taxon>
        <taxon>Euthyneura</taxon>
        <taxon>Panpulmonata</taxon>
        <taxon>Sacoglossa</taxon>
        <taxon>Placobranchoidea</taxon>
        <taxon>Plakobranchidae</taxon>
        <taxon>Elysia</taxon>
    </lineage>
</organism>
<sequence length="284" mass="30441">MPQPISCQAGRQPRRQAVKLHPLVLLVLQLLAVSSLLGKASGINRDSMMMDDWCNKCCMGIPGPQGAMGIQGVPGPQGRDGLIGPKGDKGDMGSKGFTGMPGERGSDGLKGHRGRKGDQGLLGPAGPPGEKGEAGPEGPMGPRGETGPRGPRGKEPARIAFTVTRREPLGPVPQKTPVTFDKIHLNQGDSFDIYSSHFVCKVNGTYLFTVHMLSMQNQTAYGWLMLNNDLQMAFHGDAQAQFGTGSNTVILRLVKDDHVWVQLEKKSAIHNALSSFSGYILFED</sequence>
<evidence type="ECO:0000256" key="3">
    <source>
        <dbReference type="ARBA" id="ARBA00022729"/>
    </source>
</evidence>
<accession>A0AAE1AWH5</accession>
<dbReference type="AlphaFoldDB" id="A0AAE1AWH5"/>
<dbReference type="EMBL" id="JAWDGP010001077">
    <property type="protein sequence ID" value="KAK3795198.1"/>
    <property type="molecule type" value="Genomic_DNA"/>
</dbReference>
<keyword evidence="8" id="KW-1185">Reference proteome</keyword>
<feature type="signal peptide" evidence="5">
    <location>
        <begin position="1"/>
        <end position="42"/>
    </location>
</feature>
<dbReference type="Gene3D" id="2.60.120.40">
    <property type="match status" value="1"/>
</dbReference>
<comment type="caution">
    <text evidence="7">The sequence shown here is derived from an EMBL/GenBank/DDBJ whole genome shotgun (WGS) entry which is preliminary data.</text>
</comment>
<dbReference type="Proteomes" id="UP001283361">
    <property type="component" value="Unassembled WGS sequence"/>
</dbReference>
<evidence type="ECO:0000256" key="5">
    <source>
        <dbReference type="SAM" id="SignalP"/>
    </source>
</evidence>
<dbReference type="GO" id="GO:0005581">
    <property type="term" value="C:collagen trimer"/>
    <property type="evidence" value="ECO:0007669"/>
    <property type="project" value="UniProtKB-KW"/>
</dbReference>
<evidence type="ECO:0000256" key="1">
    <source>
        <dbReference type="ARBA" id="ARBA00004613"/>
    </source>
</evidence>
<dbReference type="Pfam" id="PF00386">
    <property type="entry name" value="C1q"/>
    <property type="match status" value="1"/>
</dbReference>
<dbReference type="SMART" id="SM00110">
    <property type="entry name" value="C1Q"/>
    <property type="match status" value="1"/>
</dbReference>
<evidence type="ECO:0000259" key="6">
    <source>
        <dbReference type="PROSITE" id="PS50871"/>
    </source>
</evidence>
<dbReference type="InterPro" id="IPR008983">
    <property type="entry name" value="Tumour_necrosis_fac-like_dom"/>
</dbReference>
<protein>
    <recommendedName>
        <fullName evidence="6">C1q domain-containing protein</fullName>
    </recommendedName>
</protein>
<dbReference type="PRINTS" id="PR00007">
    <property type="entry name" value="COMPLEMNTC1Q"/>
</dbReference>
<feature type="chain" id="PRO_5042127984" description="C1q domain-containing protein" evidence="5">
    <location>
        <begin position="43"/>
        <end position="284"/>
    </location>
</feature>
<evidence type="ECO:0000313" key="7">
    <source>
        <dbReference type="EMBL" id="KAK3795198.1"/>
    </source>
</evidence>
<comment type="subcellular location">
    <subcellularLocation>
        <location evidence="1">Secreted</location>
    </subcellularLocation>
</comment>
<evidence type="ECO:0000313" key="8">
    <source>
        <dbReference type="Proteomes" id="UP001283361"/>
    </source>
</evidence>
<gene>
    <name evidence="7" type="ORF">RRG08_056261</name>
</gene>
<proteinExistence type="predicted"/>
<dbReference type="SUPFAM" id="SSF49842">
    <property type="entry name" value="TNF-like"/>
    <property type="match status" value="1"/>
</dbReference>
<dbReference type="Pfam" id="PF01391">
    <property type="entry name" value="Collagen"/>
    <property type="match status" value="1"/>
</dbReference>